<evidence type="ECO:0000256" key="3">
    <source>
        <dbReference type="SAM" id="MobiDB-lite"/>
    </source>
</evidence>
<accession>A0A8E0S8U1</accession>
<dbReference type="PANTHER" id="PTHR22792:SF132">
    <property type="entry name" value="LA-RELATED PROTEIN 1"/>
    <property type="match status" value="1"/>
</dbReference>
<feature type="compositionally biased region" description="Low complexity" evidence="3">
    <location>
        <begin position="183"/>
        <end position="201"/>
    </location>
</feature>
<dbReference type="GO" id="GO:0003723">
    <property type="term" value="F:RNA binding"/>
    <property type="evidence" value="ECO:0007669"/>
    <property type="project" value="UniProtKB-UniRule"/>
</dbReference>
<dbReference type="AlphaFoldDB" id="A0A8E0S8U1"/>
<feature type="region of interest" description="Disordered" evidence="3">
    <location>
        <begin position="143"/>
        <end position="216"/>
    </location>
</feature>
<dbReference type="SMART" id="SM00715">
    <property type="entry name" value="LA"/>
    <property type="match status" value="1"/>
</dbReference>
<dbReference type="GO" id="GO:1990904">
    <property type="term" value="C:ribonucleoprotein complex"/>
    <property type="evidence" value="ECO:0007669"/>
    <property type="project" value="UniProtKB-KW"/>
</dbReference>
<feature type="region of interest" description="Disordered" evidence="3">
    <location>
        <begin position="1"/>
        <end position="86"/>
    </location>
</feature>
<dbReference type="InterPro" id="IPR045180">
    <property type="entry name" value="La_dom_prot"/>
</dbReference>
<dbReference type="GO" id="GO:0005737">
    <property type="term" value="C:cytoplasm"/>
    <property type="evidence" value="ECO:0007669"/>
    <property type="project" value="UniProtKB-ARBA"/>
</dbReference>
<dbReference type="EMBL" id="LUCM01000762">
    <property type="protein sequence ID" value="KAA0200069.1"/>
    <property type="molecule type" value="Genomic_DNA"/>
</dbReference>
<dbReference type="PANTHER" id="PTHR22792">
    <property type="entry name" value="LUPUS LA PROTEIN-RELATED"/>
    <property type="match status" value="1"/>
</dbReference>
<proteinExistence type="predicted"/>
<feature type="region of interest" description="Disordered" evidence="3">
    <location>
        <begin position="479"/>
        <end position="504"/>
    </location>
</feature>
<organism evidence="5 6">
    <name type="scientific">Fasciolopsis buskii</name>
    <dbReference type="NCBI Taxonomy" id="27845"/>
    <lineage>
        <taxon>Eukaryota</taxon>
        <taxon>Metazoa</taxon>
        <taxon>Spiralia</taxon>
        <taxon>Lophotrochozoa</taxon>
        <taxon>Platyhelminthes</taxon>
        <taxon>Trematoda</taxon>
        <taxon>Digenea</taxon>
        <taxon>Plagiorchiida</taxon>
        <taxon>Echinostomata</taxon>
        <taxon>Echinostomatoidea</taxon>
        <taxon>Fasciolidae</taxon>
        <taxon>Fasciolopsis</taxon>
    </lineage>
</organism>
<dbReference type="SUPFAM" id="SSF46785">
    <property type="entry name" value="Winged helix' DNA-binding domain"/>
    <property type="match status" value="1"/>
</dbReference>
<dbReference type="Pfam" id="PF05383">
    <property type="entry name" value="La"/>
    <property type="match status" value="1"/>
</dbReference>
<dbReference type="Gene3D" id="1.10.10.10">
    <property type="entry name" value="Winged helix-like DNA-binding domain superfamily/Winged helix DNA-binding domain"/>
    <property type="match status" value="1"/>
</dbReference>
<evidence type="ECO:0000256" key="2">
    <source>
        <dbReference type="PROSITE-ProRule" id="PRU00332"/>
    </source>
</evidence>
<keyword evidence="5" id="KW-0687">Ribonucleoprotein</keyword>
<feature type="compositionally biased region" description="Polar residues" evidence="3">
    <location>
        <begin position="154"/>
        <end position="163"/>
    </location>
</feature>
<protein>
    <submittedName>
        <fullName evidence="5">Putative lupus la ribonucleoprotein</fullName>
    </submittedName>
</protein>
<dbReference type="Proteomes" id="UP000728185">
    <property type="component" value="Unassembled WGS sequence"/>
</dbReference>
<dbReference type="OrthoDB" id="6271905at2759"/>
<keyword evidence="6" id="KW-1185">Reference proteome</keyword>
<evidence type="ECO:0000313" key="6">
    <source>
        <dbReference type="Proteomes" id="UP000728185"/>
    </source>
</evidence>
<reference evidence="5" key="1">
    <citation type="submission" date="2019-05" db="EMBL/GenBank/DDBJ databases">
        <title>Annotation for the trematode Fasciolopsis buski.</title>
        <authorList>
            <person name="Choi Y.-J."/>
        </authorList>
    </citation>
    <scope>NUCLEOTIDE SEQUENCE</scope>
    <source>
        <strain evidence="5">HT</strain>
        <tissue evidence="5">Whole worm</tissue>
    </source>
</reference>
<dbReference type="InterPro" id="IPR036390">
    <property type="entry name" value="WH_DNA-bd_sf"/>
</dbReference>
<keyword evidence="1 2" id="KW-0694">RNA-binding</keyword>
<dbReference type="PROSITE" id="PS50961">
    <property type="entry name" value="HTH_LA"/>
    <property type="match status" value="1"/>
</dbReference>
<dbReference type="InterPro" id="IPR036388">
    <property type="entry name" value="WH-like_DNA-bd_sf"/>
</dbReference>
<dbReference type="CDD" id="cd07323">
    <property type="entry name" value="LAM"/>
    <property type="match status" value="1"/>
</dbReference>
<comment type="caution">
    <text evidence="5">The sequence shown here is derived from an EMBL/GenBank/DDBJ whole genome shotgun (WGS) entry which is preliminary data.</text>
</comment>
<feature type="domain" description="HTH La-type RNA-binding" evidence="4">
    <location>
        <begin position="380"/>
        <end position="471"/>
    </location>
</feature>
<evidence type="ECO:0000313" key="5">
    <source>
        <dbReference type="EMBL" id="KAA0200069.1"/>
    </source>
</evidence>
<feature type="compositionally biased region" description="Low complexity" evidence="3">
    <location>
        <begin position="32"/>
        <end position="43"/>
    </location>
</feature>
<evidence type="ECO:0000256" key="1">
    <source>
        <dbReference type="ARBA" id="ARBA00022884"/>
    </source>
</evidence>
<dbReference type="InterPro" id="IPR006630">
    <property type="entry name" value="La_HTH"/>
</dbReference>
<name>A0A8E0S8U1_9TREM</name>
<sequence>MPVVPGASGDSSDVDLGRSSTAIRDTDWPTLQSAISQSSQTSSGPNVVSSKPKDKPKRRSTASVGCQDDIERGDAKSQVISGTSQRKKWEQANIECIFPKPAGFDGSAPCRGARWSRASDLADHDKENQHNGRLSVDVQNDEKTVSIGSGDRVGSNSMPTNKPRSFVRVVRVNKTGRPQRRQTSSVSTASTSTRATTTSTSFNAAHGTPGSRWNSADANTATALTSTGRPTQGRPISARMSHVPPHVVPIPLYGSSPQTPLSATFPSLGYQFLMIYPTPSATPFVPGTTTNPDFHLHATSPETQAANNPNSILPNLTSPLSQPKPNSIIPPGPVYAPALSPTFMPPTFAATLTNGTTSALFPSSPLVQLPYLCFLASSSNDPAIHIRHQILHQVEFYFSADNLARDVFLRQQMDQDGWVAVSVIAKFNRVATLSSDLEEIITAIRASPLLDVDVPNARVRCKDRPTMWVLRGKSSNSTKIQATNLNPDAPEFVPLQPPTSCDAG</sequence>
<evidence type="ECO:0000259" key="4">
    <source>
        <dbReference type="PROSITE" id="PS50961"/>
    </source>
</evidence>
<gene>
    <name evidence="5" type="ORF">FBUS_10438</name>
</gene>